<dbReference type="SUPFAM" id="SSF103473">
    <property type="entry name" value="MFS general substrate transporter"/>
    <property type="match status" value="1"/>
</dbReference>
<dbReference type="SUPFAM" id="SSF52540">
    <property type="entry name" value="P-loop containing nucleoside triphosphate hydrolases"/>
    <property type="match status" value="1"/>
</dbReference>
<dbReference type="GO" id="GO:0022857">
    <property type="term" value="F:transmembrane transporter activity"/>
    <property type="evidence" value="ECO:0007669"/>
    <property type="project" value="InterPro"/>
</dbReference>
<dbReference type="InterPro" id="IPR027417">
    <property type="entry name" value="P-loop_NTPase"/>
</dbReference>
<dbReference type="InterPro" id="IPR050814">
    <property type="entry name" value="Myo-inositol_Transporter"/>
</dbReference>
<dbReference type="PROSITE" id="PS50893">
    <property type="entry name" value="ABC_TRANSPORTER_2"/>
    <property type="match status" value="1"/>
</dbReference>
<dbReference type="Proteomes" id="UP000319837">
    <property type="component" value="Unassembled WGS sequence"/>
</dbReference>
<dbReference type="PROSITE" id="PS50850">
    <property type="entry name" value="MFS"/>
    <property type="match status" value="1"/>
</dbReference>
<gene>
    <name evidence="12" type="ORF">CEQ21_00145</name>
</gene>
<dbReference type="InterPro" id="IPR005829">
    <property type="entry name" value="Sugar_transporter_CS"/>
</dbReference>
<dbReference type="Gene3D" id="3.40.50.300">
    <property type="entry name" value="P-loop containing nucleotide triphosphate hydrolases"/>
    <property type="match status" value="1"/>
</dbReference>
<dbReference type="PROSITE" id="PS00211">
    <property type="entry name" value="ABC_TRANSPORTER_1"/>
    <property type="match status" value="1"/>
</dbReference>
<comment type="subcellular location">
    <subcellularLocation>
        <location evidence="1">Cell membrane</location>
        <topology evidence="1">Multi-pass membrane protein</topology>
    </subcellularLocation>
</comment>
<dbReference type="Gene3D" id="1.20.1250.20">
    <property type="entry name" value="MFS general substrate transporter like domains"/>
    <property type="match status" value="1"/>
</dbReference>
<evidence type="ECO:0000256" key="2">
    <source>
        <dbReference type="ARBA" id="ARBA00010992"/>
    </source>
</evidence>
<evidence type="ECO:0000313" key="13">
    <source>
        <dbReference type="Proteomes" id="UP000319837"/>
    </source>
</evidence>
<evidence type="ECO:0000313" key="12">
    <source>
        <dbReference type="EMBL" id="TRZ39430.1"/>
    </source>
</evidence>
<dbReference type="PRINTS" id="PR00171">
    <property type="entry name" value="SUGRTRNSPORT"/>
</dbReference>
<dbReference type="Pfam" id="PF00083">
    <property type="entry name" value="Sugar_tr"/>
    <property type="match status" value="1"/>
</dbReference>
<dbReference type="GO" id="GO:0016887">
    <property type="term" value="F:ATP hydrolysis activity"/>
    <property type="evidence" value="ECO:0007669"/>
    <property type="project" value="InterPro"/>
</dbReference>
<feature type="domain" description="Major facilitator superfamily (MFS) profile" evidence="10">
    <location>
        <begin position="28"/>
        <end position="499"/>
    </location>
</feature>
<accession>A0A553SR16</accession>
<feature type="domain" description="ABC transporter" evidence="11">
    <location>
        <begin position="97"/>
        <end position="401"/>
    </location>
</feature>
<keyword evidence="7 9" id="KW-1133">Transmembrane helix</keyword>
<dbReference type="InterPro" id="IPR020846">
    <property type="entry name" value="MFS_dom"/>
</dbReference>
<evidence type="ECO:0000256" key="4">
    <source>
        <dbReference type="ARBA" id="ARBA00022475"/>
    </source>
</evidence>
<evidence type="ECO:0000256" key="7">
    <source>
        <dbReference type="ARBA" id="ARBA00022989"/>
    </source>
</evidence>
<dbReference type="RefSeq" id="WP_185762872.1">
    <property type="nucleotide sequence ID" value="NZ_RIBP01000001.1"/>
</dbReference>
<evidence type="ECO:0000256" key="3">
    <source>
        <dbReference type="ARBA" id="ARBA00022448"/>
    </source>
</evidence>
<keyword evidence="6" id="KW-1278">Translocase</keyword>
<feature type="transmembrane region" description="Helical" evidence="9">
    <location>
        <begin position="61"/>
        <end position="84"/>
    </location>
</feature>
<dbReference type="AlphaFoldDB" id="A0A553SR16"/>
<organism evidence="12 13">
    <name type="scientific">Niallia circulans</name>
    <name type="common">Bacillus circulans</name>
    <dbReference type="NCBI Taxonomy" id="1397"/>
    <lineage>
        <taxon>Bacteria</taxon>
        <taxon>Bacillati</taxon>
        <taxon>Bacillota</taxon>
        <taxon>Bacilli</taxon>
        <taxon>Bacillales</taxon>
        <taxon>Bacillaceae</taxon>
        <taxon>Niallia</taxon>
    </lineage>
</organism>
<protein>
    <submittedName>
        <fullName evidence="12">MFS transporter</fullName>
    </submittedName>
</protein>
<dbReference type="InterPro" id="IPR003439">
    <property type="entry name" value="ABC_transporter-like_ATP-bd"/>
</dbReference>
<dbReference type="InterPro" id="IPR017871">
    <property type="entry name" value="ABC_transporter-like_CS"/>
</dbReference>
<dbReference type="GO" id="GO:0005524">
    <property type="term" value="F:ATP binding"/>
    <property type="evidence" value="ECO:0007669"/>
    <property type="project" value="InterPro"/>
</dbReference>
<dbReference type="PANTHER" id="PTHR48020">
    <property type="entry name" value="PROTON MYO-INOSITOL COTRANSPORTER"/>
    <property type="match status" value="1"/>
</dbReference>
<reference evidence="13" key="1">
    <citation type="submission" date="2018-10" db="EMBL/GenBank/DDBJ databases">
        <title>FDA dAtabase for Regulatory Grade micrObial Sequences (FDA-ARGOS): Supporting development and validation of Infectious Disease Dx tests.</title>
        <authorList>
            <person name="Minogue T."/>
            <person name="Wolcott M."/>
            <person name="Wasieloski L."/>
            <person name="Aguilar W."/>
            <person name="Moore D."/>
            <person name="Tallon L."/>
            <person name="Sadzewicz L."/>
            <person name="Sengamalay N."/>
            <person name="Ott S."/>
            <person name="Godinez A."/>
            <person name="Nagaraj S."/>
            <person name="Vavikolanu K."/>
            <person name="Vyas G."/>
            <person name="Nadendla S."/>
            <person name="George J."/>
            <person name="Sichtig H."/>
        </authorList>
    </citation>
    <scope>NUCLEOTIDE SEQUENCE [LARGE SCALE GENOMIC DNA]</scope>
    <source>
        <strain evidence="13">FDAARGOS_343</strain>
    </source>
</reference>
<evidence type="ECO:0000259" key="11">
    <source>
        <dbReference type="PROSITE" id="PS50893"/>
    </source>
</evidence>
<dbReference type="PANTHER" id="PTHR48020:SF12">
    <property type="entry name" value="PROTON MYO-INOSITOL COTRANSPORTER"/>
    <property type="match status" value="1"/>
</dbReference>
<dbReference type="InterPro" id="IPR003663">
    <property type="entry name" value="Sugar/inositol_transpt"/>
</dbReference>
<feature type="transmembrane region" description="Helical" evidence="9">
    <location>
        <begin position="160"/>
        <end position="180"/>
    </location>
</feature>
<sequence length="499" mass="54737">MGNVNISEQTVQANRPEQKDPKKFLKLITIVSTFGGLLFGYDTGVINGALPFMAHADQLNLTPFTEGLVASSLVLGAAFGSIFGGRLSDTKGRRKVILYLAVLFFFSAAGCVIAPNTSVMIGFRFLLGLAVGGSSVVIPSYLAEMAPSDKRGRLVTQNELMIVTGQFLAYIFNALIGNIFGDTGHVWRYMLVIATLPAIALWIGVLILPESPRWLASKGKMGEALKILLSSFSAKEVRKLRRRIGMIFQNFNLFTSRTVAGNIAYPLKLAGKPKGEIKARVDELLQFVGLTDKANDYPEQLSGGQKQRVGIARALANSPDILICDEATSALDPDTTNEILRLLKKVNKDLGITILLITHEMNVIQTICDRVAVMENGEVIESGNVFETFTDPQHPTTKRFIQSVQQDRPSESLLHQWKQSGGKNLYRVIFKGELANRPLLSQISRKNNVDVNIVYGSVQELQEKFFGNLLVSFEGEASAIDTVIAELEQEVSIEEVLIG</sequence>
<comment type="caution">
    <text evidence="12">The sequence shown here is derived from an EMBL/GenBank/DDBJ whole genome shotgun (WGS) entry which is preliminary data.</text>
</comment>
<dbReference type="Gene3D" id="3.30.70.260">
    <property type="match status" value="1"/>
</dbReference>
<dbReference type="InterPro" id="IPR018449">
    <property type="entry name" value="NIL_domain"/>
</dbReference>
<dbReference type="InterPro" id="IPR036259">
    <property type="entry name" value="MFS_trans_sf"/>
</dbReference>
<dbReference type="EMBL" id="RIBP01000001">
    <property type="protein sequence ID" value="TRZ39430.1"/>
    <property type="molecule type" value="Genomic_DNA"/>
</dbReference>
<name>A0A553SR16_NIACI</name>
<dbReference type="InterPro" id="IPR045865">
    <property type="entry name" value="ACT-like_dom_sf"/>
</dbReference>
<dbReference type="Pfam" id="PF09383">
    <property type="entry name" value="NIL"/>
    <property type="match status" value="1"/>
</dbReference>
<keyword evidence="8 9" id="KW-0472">Membrane</keyword>
<proteinExistence type="inferred from homology"/>
<keyword evidence="5 9" id="KW-0812">Transmembrane</keyword>
<feature type="transmembrane region" description="Helical" evidence="9">
    <location>
        <begin position="96"/>
        <end position="115"/>
    </location>
</feature>
<evidence type="ECO:0000256" key="9">
    <source>
        <dbReference type="SAM" id="Phobius"/>
    </source>
</evidence>
<keyword evidence="4" id="KW-1003">Cell membrane</keyword>
<dbReference type="SUPFAM" id="SSF55021">
    <property type="entry name" value="ACT-like"/>
    <property type="match status" value="1"/>
</dbReference>
<feature type="transmembrane region" description="Helical" evidence="9">
    <location>
        <begin position="24"/>
        <end position="41"/>
    </location>
</feature>
<dbReference type="Pfam" id="PF00005">
    <property type="entry name" value="ABC_tran"/>
    <property type="match status" value="1"/>
</dbReference>
<keyword evidence="3" id="KW-0813">Transport</keyword>
<dbReference type="PROSITE" id="PS00217">
    <property type="entry name" value="SUGAR_TRANSPORT_2"/>
    <property type="match status" value="1"/>
</dbReference>
<dbReference type="GO" id="GO:0005886">
    <property type="term" value="C:plasma membrane"/>
    <property type="evidence" value="ECO:0007669"/>
    <property type="project" value="UniProtKB-SubCell"/>
</dbReference>
<feature type="transmembrane region" description="Helical" evidence="9">
    <location>
        <begin position="186"/>
        <end position="208"/>
    </location>
</feature>
<evidence type="ECO:0000256" key="8">
    <source>
        <dbReference type="ARBA" id="ARBA00023136"/>
    </source>
</evidence>
<dbReference type="STRING" id="1397.ABW02_17845"/>
<evidence type="ECO:0000256" key="1">
    <source>
        <dbReference type="ARBA" id="ARBA00004651"/>
    </source>
</evidence>
<dbReference type="InterPro" id="IPR005828">
    <property type="entry name" value="MFS_sugar_transport-like"/>
</dbReference>
<comment type="similarity">
    <text evidence="2">Belongs to the major facilitator superfamily. Sugar transporter (TC 2.A.1.1) family.</text>
</comment>
<evidence type="ECO:0000256" key="5">
    <source>
        <dbReference type="ARBA" id="ARBA00022692"/>
    </source>
</evidence>
<evidence type="ECO:0000256" key="6">
    <source>
        <dbReference type="ARBA" id="ARBA00022967"/>
    </source>
</evidence>
<evidence type="ECO:0000259" key="10">
    <source>
        <dbReference type="PROSITE" id="PS50850"/>
    </source>
</evidence>
<dbReference type="SMART" id="SM00930">
    <property type="entry name" value="NIL"/>
    <property type="match status" value="1"/>
</dbReference>
<feature type="transmembrane region" description="Helical" evidence="9">
    <location>
        <begin position="121"/>
        <end position="139"/>
    </location>
</feature>